<proteinExistence type="predicted"/>
<keyword evidence="4" id="KW-1185">Reference proteome</keyword>
<evidence type="ECO:0000259" key="1">
    <source>
        <dbReference type="Pfam" id="PF13622"/>
    </source>
</evidence>
<evidence type="ECO:0000313" key="4">
    <source>
        <dbReference type="Proteomes" id="UP001320148"/>
    </source>
</evidence>
<evidence type="ECO:0000313" key="3">
    <source>
        <dbReference type="EMBL" id="BCS98904.1"/>
    </source>
</evidence>
<evidence type="ECO:0000259" key="2">
    <source>
        <dbReference type="Pfam" id="PF20789"/>
    </source>
</evidence>
<dbReference type="SUPFAM" id="SSF54637">
    <property type="entry name" value="Thioesterase/thiol ester dehydrase-isomerase"/>
    <property type="match status" value="2"/>
</dbReference>
<dbReference type="Gene3D" id="2.40.160.210">
    <property type="entry name" value="Acyl-CoA thioesterase, double hotdog domain"/>
    <property type="match status" value="1"/>
</dbReference>
<gene>
    <name evidence="3" type="ORF">DSLASN_45360</name>
</gene>
<dbReference type="RefSeq" id="WP_236890265.1">
    <property type="nucleotide sequence ID" value="NZ_AP024488.1"/>
</dbReference>
<dbReference type="InterPro" id="IPR049449">
    <property type="entry name" value="TesB_ACOT8-like_N"/>
</dbReference>
<dbReference type="Proteomes" id="UP001320148">
    <property type="component" value="Chromosome"/>
</dbReference>
<dbReference type="Pfam" id="PF20789">
    <property type="entry name" value="4HBT_3C"/>
    <property type="match status" value="1"/>
</dbReference>
<sequence>MDIHGVFDAISNHGNGVELTLPETWLQGRTTFGGLVAVVGLAAMRGQVQRDLPLRNLLVAFVGPTGTGGIRAQARILRQGKSVTHVQAEVLTNQGEICATLHGCFGAERPSRVLKKGHTAPPWPSPEELTELPFMEGLSPSFTQYLRYCWAEGPYPFEGKPEGEYGGWICCLGEPKETDESHIVALMDAWPSPSLSMLNTFAPASTLTWSLDLFHTGEGFTTADWWRFKTHVDAAENGYVSEESRLWTPGGQLAGISRQGVTVFG</sequence>
<reference evidence="3 4" key="1">
    <citation type="submission" date="2021-02" db="EMBL/GenBank/DDBJ databases">
        <title>Complete genome of Desulfoluna sp. strain ASN36.</title>
        <authorList>
            <person name="Takahashi A."/>
            <person name="Kojima H."/>
            <person name="Fukui M."/>
        </authorList>
    </citation>
    <scope>NUCLEOTIDE SEQUENCE [LARGE SCALE GENOMIC DNA]</scope>
    <source>
        <strain evidence="3 4">ASN36</strain>
    </source>
</reference>
<dbReference type="EMBL" id="AP024488">
    <property type="protein sequence ID" value="BCS98904.1"/>
    <property type="molecule type" value="Genomic_DNA"/>
</dbReference>
<dbReference type="Pfam" id="PF13622">
    <property type="entry name" value="4HBT_3"/>
    <property type="match status" value="1"/>
</dbReference>
<evidence type="ECO:0008006" key="5">
    <source>
        <dbReference type="Google" id="ProtNLM"/>
    </source>
</evidence>
<dbReference type="InterPro" id="IPR042171">
    <property type="entry name" value="Acyl-CoA_hotdog"/>
</dbReference>
<name>A0ABN6FCW2_9BACT</name>
<dbReference type="InterPro" id="IPR049450">
    <property type="entry name" value="ACOT8-like_C"/>
</dbReference>
<feature type="domain" description="Acyl-CoA thioesterase-like C-terminal" evidence="2">
    <location>
        <begin position="126"/>
        <end position="263"/>
    </location>
</feature>
<accession>A0ABN6FCW2</accession>
<feature type="domain" description="Acyl-CoA thioesterase-like N-terminal HotDog" evidence="1">
    <location>
        <begin position="21"/>
        <end position="105"/>
    </location>
</feature>
<dbReference type="InterPro" id="IPR029069">
    <property type="entry name" value="HotDog_dom_sf"/>
</dbReference>
<organism evidence="3 4">
    <name type="scientific">Desulfoluna limicola</name>
    <dbReference type="NCBI Taxonomy" id="2810562"/>
    <lineage>
        <taxon>Bacteria</taxon>
        <taxon>Pseudomonadati</taxon>
        <taxon>Thermodesulfobacteriota</taxon>
        <taxon>Desulfobacteria</taxon>
        <taxon>Desulfobacterales</taxon>
        <taxon>Desulfolunaceae</taxon>
        <taxon>Desulfoluna</taxon>
    </lineage>
</organism>
<protein>
    <recommendedName>
        <fullName evidence="5">Acyl-CoA thioesterase</fullName>
    </recommendedName>
</protein>